<dbReference type="PROSITE" id="PS50076">
    <property type="entry name" value="DNAJ_2"/>
    <property type="match status" value="1"/>
</dbReference>
<dbReference type="Pfam" id="PF00226">
    <property type="entry name" value="DnaJ"/>
    <property type="match status" value="1"/>
</dbReference>
<dbReference type="SUPFAM" id="SSF46565">
    <property type="entry name" value="Chaperone J-domain"/>
    <property type="match status" value="1"/>
</dbReference>
<dbReference type="InterPro" id="IPR051964">
    <property type="entry name" value="Chaperone_stress_response"/>
</dbReference>
<dbReference type="AlphaFoldDB" id="A0AA38HHS2"/>
<dbReference type="InterPro" id="IPR001623">
    <property type="entry name" value="DnaJ_domain"/>
</dbReference>
<reference evidence="2" key="1">
    <citation type="journal article" date="2023" name="G3 (Bethesda)">
        <title>Whole genome assemblies of Zophobas morio and Tenebrio molitor.</title>
        <authorList>
            <person name="Kaur S."/>
            <person name="Stinson S.A."/>
            <person name="diCenzo G.C."/>
        </authorList>
    </citation>
    <scope>NUCLEOTIDE SEQUENCE</scope>
    <source>
        <strain evidence="2">QUZm001</strain>
    </source>
</reference>
<dbReference type="SMART" id="SM00271">
    <property type="entry name" value="DnaJ"/>
    <property type="match status" value="1"/>
</dbReference>
<proteinExistence type="predicted"/>
<evidence type="ECO:0000259" key="1">
    <source>
        <dbReference type="PROSITE" id="PS50076"/>
    </source>
</evidence>
<protein>
    <recommendedName>
        <fullName evidence="1">J domain-containing protein</fullName>
    </recommendedName>
</protein>
<feature type="domain" description="J" evidence="1">
    <location>
        <begin position="3"/>
        <end position="70"/>
    </location>
</feature>
<keyword evidence="3" id="KW-1185">Reference proteome</keyword>
<accession>A0AA38HHS2</accession>
<dbReference type="Gene3D" id="1.10.287.110">
    <property type="entry name" value="DnaJ domain"/>
    <property type="match status" value="1"/>
</dbReference>
<dbReference type="PRINTS" id="PR00625">
    <property type="entry name" value="JDOMAIN"/>
</dbReference>
<gene>
    <name evidence="2" type="ORF">Zmor_012197</name>
</gene>
<evidence type="ECO:0000313" key="2">
    <source>
        <dbReference type="EMBL" id="KAJ3615925.1"/>
    </source>
</evidence>
<dbReference type="EMBL" id="JALNTZ010003815">
    <property type="protein sequence ID" value="KAJ3615925.1"/>
    <property type="molecule type" value="Genomic_DNA"/>
</dbReference>
<dbReference type="CDD" id="cd06257">
    <property type="entry name" value="DnaJ"/>
    <property type="match status" value="1"/>
</dbReference>
<dbReference type="PANTHER" id="PTHR44029:SF1">
    <property type="entry name" value="DNAJ HOMOLOG SUBFAMILY C MEMBER 21"/>
    <property type="match status" value="1"/>
</dbReference>
<evidence type="ECO:0000313" key="3">
    <source>
        <dbReference type="Proteomes" id="UP001168821"/>
    </source>
</evidence>
<dbReference type="GO" id="GO:0005737">
    <property type="term" value="C:cytoplasm"/>
    <property type="evidence" value="ECO:0007669"/>
    <property type="project" value="TreeGrafter"/>
</dbReference>
<dbReference type="InterPro" id="IPR036869">
    <property type="entry name" value="J_dom_sf"/>
</dbReference>
<comment type="caution">
    <text evidence="2">The sequence shown here is derived from an EMBL/GenBank/DDBJ whole genome shotgun (WGS) entry which is preliminary data.</text>
</comment>
<dbReference type="Proteomes" id="UP001168821">
    <property type="component" value="Unassembled WGS sequence"/>
</dbReference>
<name>A0AA38HHS2_9CUCU</name>
<dbReference type="PANTHER" id="PTHR44029">
    <property type="entry name" value="DNAJ HOMOLOG SUBFAMILY C MEMBER 21"/>
    <property type="match status" value="1"/>
</dbReference>
<sequence length="72" mass="8897">MRCPYQILSVDRQVHSEDLKKAYRSLLLKFHPDKRIDVDKEEATKHFLEIQKAYELLSDPQERAWYYNFCYW</sequence>
<organism evidence="2 3">
    <name type="scientific">Zophobas morio</name>
    <dbReference type="NCBI Taxonomy" id="2755281"/>
    <lineage>
        <taxon>Eukaryota</taxon>
        <taxon>Metazoa</taxon>
        <taxon>Ecdysozoa</taxon>
        <taxon>Arthropoda</taxon>
        <taxon>Hexapoda</taxon>
        <taxon>Insecta</taxon>
        <taxon>Pterygota</taxon>
        <taxon>Neoptera</taxon>
        <taxon>Endopterygota</taxon>
        <taxon>Coleoptera</taxon>
        <taxon>Polyphaga</taxon>
        <taxon>Cucujiformia</taxon>
        <taxon>Tenebrionidae</taxon>
        <taxon>Zophobas</taxon>
    </lineage>
</organism>